<protein>
    <recommendedName>
        <fullName evidence="4">Nucleotide-diphospho-sugar transferase</fullName>
    </recommendedName>
</protein>
<evidence type="ECO:0008006" key="4">
    <source>
        <dbReference type="Google" id="ProtNLM"/>
    </source>
</evidence>
<name>A0AA39V7M6_9LECA</name>
<reference evidence="2" key="1">
    <citation type="submission" date="2023-03" db="EMBL/GenBank/DDBJ databases">
        <title>Complete genome of Cladonia borealis.</title>
        <authorList>
            <person name="Park H."/>
        </authorList>
    </citation>
    <scope>NUCLEOTIDE SEQUENCE</scope>
    <source>
        <strain evidence="2">ANT050790</strain>
    </source>
</reference>
<comment type="caution">
    <text evidence="2">The sequence shown here is derived from an EMBL/GenBank/DDBJ whole genome shotgun (WGS) entry which is preliminary data.</text>
</comment>
<keyword evidence="1" id="KW-0812">Transmembrane</keyword>
<sequence length="334" mass="39286">MVQYRRFYLIAIFVFLAMLFLLTKSLLPGRRLMGGFRKMGGHSDRQDPIDWSRFAYVQYVTNLPYLCNSVMLFEALHRLGCMPDRLMMYPDHFSLEDNSTEAILLRKARDEYKVILKPIEVQRRGGNDPTWAESYTKLLAFNQTDYQRILHLDSDSTVLQNLDELFFIEPAFVAMPRAYWLGFQDRILSSQLLLLQPNKHEFDRVMKATSGAGGDDYDMDLLNNLYKDNALVLPHRPYDLLTGEFRGEEHSKYIGDGSKSWDPDYFYKECKFLHFSDWPLPKPWIATKHAVDEAKPPCRTDPKTNQTLCREQEIWVDAYADYRRRRKEVCDMIV</sequence>
<gene>
    <name evidence="2" type="ORF">JMJ35_007017</name>
</gene>
<evidence type="ECO:0000256" key="1">
    <source>
        <dbReference type="SAM" id="Phobius"/>
    </source>
</evidence>
<keyword evidence="1" id="KW-1133">Transmembrane helix</keyword>
<dbReference type="AlphaFoldDB" id="A0AA39V7M6"/>
<dbReference type="EMBL" id="JAFEKC020000015">
    <property type="protein sequence ID" value="KAK0510585.1"/>
    <property type="molecule type" value="Genomic_DNA"/>
</dbReference>
<dbReference type="InterPro" id="IPR029044">
    <property type="entry name" value="Nucleotide-diphossugar_trans"/>
</dbReference>
<accession>A0AA39V7M6</accession>
<dbReference type="PANTHER" id="PTHR11183">
    <property type="entry name" value="GLYCOGENIN SUBFAMILY MEMBER"/>
    <property type="match status" value="1"/>
</dbReference>
<feature type="transmembrane region" description="Helical" evidence="1">
    <location>
        <begin position="6"/>
        <end position="27"/>
    </location>
</feature>
<dbReference type="InterPro" id="IPR050587">
    <property type="entry name" value="GNT1/Glycosyltrans_8"/>
</dbReference>
<dbReference type="Proteomes" id="UP001166286">
    <property type="component" value="Unassembled WGS sequence"/>
</dbReference>
<organism evidence="2 3">
    <name type="scientific">Cladonia borealis</name>
    <dbReference type="NCBI Taxonomy" id="184061"/>
    <lineage>
        <taxon>Eukaryota</taxon>
        <taxon>Fungi</taxon>
        <taxon>Dikarya</taxon>
        <taxon>Ascomycota</taxon>
        <taxon>Pezizomycotina</taxon>
        <taxon>Lecanoromycetes</taxon>
        <taxon>OSLEUM clade</taxon>
        <taxon>Lecanoromycetidae</taxon>
        <taxon>Lecanorales</taxon>
        <taxon>Lecanorineae</taxon>
        <taxon>Cladoniaceae</taxon>
        <taxon>Cladonia</taxon>
    </lineage>
</organism>
<dbReference type="Gene3D" id="3.90.550.10">
    <property type="entry name" value="Spore Coat Polysaccharide Biosynthesis Protein SpsA, Chain A"/>
    <property type="match status" value="1"/>
</dbReference>
<keyword evidence="3" id="KW-1185">Reference proteome</keyword>
<keyword evidence="1" id="KW-0472">Membrane</keyword>
<dbReference type="SUPFAM" id="SSF53448">
    <property type="entry name" value="Nucleotide-diphospho-sugar transferases"/>
    <property type="match status" value="1"/>
</dbReference>
<evidence type="ECO:0000313" key="3">
    <source>
        <dbReference type="Proteomes" id="UP001166286"/>
    </source>
</evidence>
<evidence type="ECO:0000313" key="2">
    <source>
        <dbReference type="EMBL" id="KAK0510585.1"/>
    </source>
</evidence>
<proteinExistence type="predicted"/>